<dbReference type="HAMAP" id="MF_00531">
    <property type="entry name" value="Ribosomal_uS19"/>
    <property type="match status" value="1"/>
</dbReference>
<name>A0A167RLR3_BOTBR</name>
<feature type="region of interest" description="Disordered" evidence="8">
    <location>
        <begin position="72"/>
        <end position="93"/>
    </location>
</feature>
<gene>
    <name evidence="9" type="primary">rps19</name>
</gene>
<dbReference type="Gene3D" id="3.30.860.10">
    <property type="entry name" value="30s Ribosomal Protein S19, Chain A"/>
    <property type="match status" value="1"/>
</dbReference>
<dbReference type="PANTHER" id="PTHR11880">
    <property type="entry name" value="RIBOSOMAL PROTEIN S19P FAMILY MEMBER"/>
    <property type="match status" value="1"/>
</dbReference>
<keyword evidence="4 7" id="KW-0689">Ribosomal protein</keyword>
<evidence type="ECO:0000313" key="9">
    <source>
        <dbReference type="EMBL" id="SAI76003.1"/>
    </source>
</evidence>
<evidence type="ECO:0000256" key="5">
    <source>
        <dbReference type="ARBA" id="ARBA00023274"/>
    </source>
</evidence>
<dbReference type="AlphaFoldDB" id="A0A167RLR3"/>
<evidence type="ECO:0000256" key="4">
    <source>
        <dbReference type="ARBA" id="ARBA00022980"/>
    </source>
</evidence>
<keyword evidence="5 7" id="KW-0687">Ribonucleoprotein</keyword>
<feature type="compositionally biased region" description="Basic residues" evidence="8">
    <location>
        <begin position="74"/>
        <end position="93"/>
    </location>
</feature>
<dbReference type="GO" id="GO:0019843">
    <property type="term" value="F:rRNA binding"/>
    <property type="evidence" value="ECO:0007669"/>
    <property type="project" value="UniProtKB-KW"/>
</dbReference>
<dbReference type="SUPFAM" id="SSF54570">
    <property type="entry name" value="Ribosomal protein S19"/>
    <property type="match status" value="1"/>
</dbReference>
<dbReference type="PIRSF" id="PIRSF002144">
    <property type="entry name" value="Ribosomal_S19"/>
    <property type="match status" value="1"/>
</dbReference>
<keyword evidence="3" id="KW-0694">RNA-binding</keyword>
<reference evidence="9" key="1">
    <citation type="journal article" date="2016" name="Genome Announc.">
        <title>Complete Chloroplast and Mitochondrial Genome Sequences of the Hydrocarbon Oil-Producing Green Microalga Botryococcus braunii Race B (Showa).</title>
        <authorList>
            <person name="Blifernez-Klassen O."/>
            <person name="Wibberg D."/>
            <person name="Winkler A."/>
            <person name="Blom J."/>
            <person name="Goesmann A."/>
            <person name="Kalinowski J."/>
            <person name="Kruse O."/>
        </authorList>
    </citation>
    <scope>NUCLEOTIDE SEQUENCE</scope>
    <source>
        <strain evidence="9">Showa</strain>
    </source>
</reference>
<dbReference type="PROSITE" id="PS00323">
    <property type="entry name" value="RIBOSOMAL_S19"/>
    <property type="match status" value="1"/>
</dbReference>
<accession>A0A167RLR3</accession>
<keyword evidence="2" id="KW-0699">rRNA-binding</keyword>
<dbReference type="InterPro" id="IPR005732">
    <property type="entry name" value="Ribosomal_uS19_bac-type"/>
</dbReference>
<dbReference type="GO" id="GO:0003735">
    <property type="term" value="F:structural constituent of ribosome"/>
    <property type="evidence" value="ECO:0007669"/>
    <property type="project" value="InterPro"/>
</dbReference>
<dbReference type="PRINTS" id="PR00975">
    <property type="entry name" value="RIBOSOMALS19"/>
</dbReference>
<dbReference type="InterPro" id="IPR023575">
    <property type="entry name" value="Ribosomal_uS19_SF"/>
</dbReference>
<dbReference type="InterPro" id="IPR002222">
    <property type="entry name" value="Ribosomal_uS19"/>
</dbReference>
<dbReference type="NCBIfam" id="TIGR01050">
    <property type="entry name" value="rpsS_bact"/>
    <property type="match status" value="1"/>
</dbReference>
<dbReference type="InterPro" id="IPR020934">
    <property type="entry name" value="Ribosomal_uS19_CS"/>
</dbReference>
<protein>
    <recommendedName>
        <fullName evidence="6">Small ribosomal subunit protein uS19c</fullName>
    </recommendedName>
</protein>
<dbReference type="GO" id="GO:0005763">
    <property type="term" value="C:mitochondrial small ribosomal subunit"/>
    <property type="evidence" value="ECO:0007669"/>
    <property type="project" value="TreeGrafter"/>
</dbReference>
<organism evidence="9">
    <name type="scientific">Botryococcus braunii Showa</name>
    <dbReference type="NCBI Taxonomy" id="1202541"/>
    <lineage>
        <taxon>Eukaryota</taxon>
        <taxon>Viridiplantae</taxon>
        <taxon>Chlorophyta</taxon>
        <taxon>core chlorophytes</taxon>
        <taxon>Trebouxiophyceae</taxon>
        <taxon>Trebouxiophyceae incertae sedis</taxon>
        <taxon>Elliptochloris clade</taxon>
        <taxon>Botryococcus</taxon>
    </lineage>
</organism>
<evidence type="ECO:0000256" key="6">
    <source>
        <dbReference type="ARBA" id="ARBA00035253"/>
    </source>
</evidence>
<evidence type="ECO:0000256" key="2">
    <source>
        <dbReference type="ARBA" id="ARBA00022730"/>
    </source>
</evidence>
<keyword evidence="9" id="KW-0496">Mitochondrion</keyword>
<evidence type="ECO:0000256" key="8">
    <source>
        <dbReference type="SAM" id="MobiDB-lite"/>
    </source>
</evidence>
<comment type="similarity">
    <text evidence="1 7">Belongs to the universal ribosomal protein uS19 family.</text>
</comment>
<geneLocation type="mitochondrion" evidence="9"/>
<dbReference type="EMBL" id="LT545992">
    <property type="protein sequence ID" value="SAI76003.1"/>
    <property type="molecule type" value="Genomic_DNA"/>
</dbReference>
<evidence type="ECO:0000256" key="1">
    <source>
        <dbReference type="ARBA" id="ARBA00007345"/>
    </source>
</evidence>
<dbReference type="GO" id="GO:0006412">
    <property type="term" value="P:translation"/>
    <property type="evidence" value="ECO:0007669"/>
    <property type="project" value="InterPro"/>
</dbReference>
<dbReference type="GO" id="GO:0000028">
    <property type="term" value="P:ribosomal small subunit assembly"/>
    <property type="evidence" value="ECO:0007669"/>
    <property type="project" value="TreeGrafter"/>
</dbReference>
<dbReference type="PANTHER" id="PTHR11880:SF8">
    <property type="entry name" value="SMALL RIBOSOMAL SUBUNIT PROTEIN US19M"/>
    <property type="match status" value="1"/>
</dbReference>
<evidence type="ECO:0000256" key="3">
    <source>
        <dbReference type="ARBA" id="ARBA00022884"/>
    </source>
</evidence>
<evidence type="ECO:0000256" key="7">
    <source>
        <dbReference type="RuleBase" id="RU003485"/>
    </source>
</evidence>
<dbReference type="Pfam" id="PF00203">
    <property type="entry name" value="Ribosomal_S19"/>
    <property type="match status" value="1"/>
</dbReference>
<sequence length="93" mass="10796">MTRSLWKGPFSEIKKPKEINKKNLLQKKKVWSRRSMILPGNIGNDFLIHNGKNFIPLRVDIGMVGHRFGEFSNTRKKPIHKTNKKKGTVAKKK</sequence>
<proteinExistence type="inferred from homology"/>